<dbReference type="PANTHER" id="PTHR11538">
    <property type="entry name" value="PHENYLALANYL-TRNA SYNTHETASE"/>
    <property type="match status" value="1"/>
</dbReference>
<keyword evidence="7" id="KW-0479">Metal-binding</keyword>
<evidence type="ECO:0000259" key="14">
    <source>
        <dbReference type="PROSITE" id="PS50862"/>
    </source>
</evidence>
<dbReference type="PROSITE" id="PS50862">
    <property type="entry name" value="AA_TRNA_LIGASE_II"/>
    <property type="match status" value="1"/>
</dbReference>
<evidence type="ECO:0000256" key="7">
    <source>
        <dbReference type="ARBA" id="ARBA00022723"/>
    </source>
</evidence>
<comment type="similarity">
    <text evidence="3">Belongs to the class-II aminoacyl-tRNA synthetase family. Phe-tRNA synthetase alpha subunit type 2 subfamily.</text>
</comment>
<dbReference type="GO" id="GO:0046872">
    <property type="term" value="F:metal ion binding"/>
    <property type="evidence" value="ECO:0007669"/>
    <property type="project" value="UniProtKB-KW"/>
</dbReference>
<dbReference type="Gene3D" id="3.30.1370.240">
    <property type="match status" value="1"/>
</dbReference>
<dbReference type="Gene3D" id="3.30.930.10">
    <property type="entry name" value="Bira Bifunctional Protein, Domain 2"/>
    <property type="match status" value="1"/>
</dbReference>
<proteinExistence type="inferred from homology"/>
<dbReference type="InterPro" id="IPR045864">
    <property type="entry name" value="aa-tRNA-synth_II/BPL/LPL"/>
</dbReference>
<evidence type="ECO:0000313" key="16">
    <source>
        <dbReference type="Proteomes" id="UP000039865"/>
    </source>
</evidence>
<dbReference type="Pfam" id="PF01409">
    <property type="entry name" value="tRNA-synt_2d"/>
    <property type="match status" value="1"/>
</dbReference>
<dbReference type="GO" id="GO:0005524">
    <property type="term" value="F:ATP binding"/>
    <property type="evidence" value="ECO:0007669"/>
    <property type="project" value="UniProtKB-KW"/>
</dbReference>
<dbReference type="InterPro" id="IPR006195">
    <property type="entry name" value="aa-tRNA-synth_II"/>
</dbReference>
<reference evidence="15 16" key="1">
    <citation type="submission" date="2014-06" db="EMBL/GenBank/DDBJ databases">
        <authorList>
            <person name="Swart Estienne"/>
        </authorList>
    </citation>
    <scope>NUCLEOTIDE SEQUENCE [LARGE SCALE GENOMIC DNA]</scope>
    <source>
        <strain evidence="15 16">130c</strain>
    </source>
</reference>
<keyword evidence="6" id="KW-0436">Ligase</keyword>
<dbReference type="OMA" id="YVEASFW"/>
<dbReference type="GO" id="GO:0005829">
    <property type="term" value="C:cytosol"/>
    <property type="evidence" value="ECO:0007669"/>
    <property type="project" value="TreeGrafter"/>
</dbReference>
<dbReference type="SUPFAM" id="SSF55681">
    <property type="entry name" value="Class II aaRS and biotin synthetases"/>
    <property type="match status" value="1"/>
</dbReference>
<evidence type="ECO:0000256" key="1">
    <source>
        <dbReference type="ARBA" id="ARBA00001946"/>
    </source>
</evidence>
<dbReference type="InParanoid" id="A0A078B6G4"/>
<dbReference type="GO" id="GO:0006432">
    <property type="term" value="P:phenylalanyl-tRNA aminoacylation"/>
    <property type="evidence" value="ECO:0007669"/>
    <property type="project" value="InterPro"/>
</dbReference>
<dbReference type="FunCoup" id="A0A078B6G4">
    <property type="interactions" value="633"/>
</dbReference>
<protein>
    <recommendedName>
        <fullName evidence="4">phenylalanine--tRNA ligase</fullName>
        <ecNumber evidence="4">6.1.1.20</ecNumber>
    </recommendedName>
    <alternativeName>
        <fullName evidence="13">Phenylalanyl-tRNA synthetase alpha subunit</fullName>
    </alternativeName>
</protein>
<organism evidence="15 16">
    <name type="scientific">Stylonychia lemnae</name>
    <name type="common">Ciliate</name>
    <dbReference type="NCBI Taxonomy" id="5949"/>
    <lineage>
        <taxon>Eukaryota</taxon>
        <taxon>Sar</taxon>
        <taxon>Alveolata</taxon>
        <taxon>Ciliophora</taxon>
        <taxon>Intramacronucleata</taxon>
        <taxon>Spirotrichea</taxon>
        <taxon>Stichotrichia</taxon>
        <taxon>Sporadotrichida</taxon>
        <taxon>Oxytrichidae</taxon>
        <taxon>Stylonychinae</taxon>
        <taxon>Stylonychia</taxon>
    </lineage>
</organism>
<keyword evidence="11" id="KW-0648">Protein biosynthesis</keyword>
<dbReference type="InterPro" id="IPR040725">
    <property type="entry name" value="PheRS_DBD3"/>
</dbReference>
<dbReference type="FunFam" id="3.30.930.10:FF:000178">
    <property type="entry name" value="Phenylalanyl-tRNA synthetase subunit alpha"/>
    <property type="match status" value="1"/>
</dbReference>
<dbReference type="EMBL" id="CCKQ01017291">
    <property type="protein sequence ID" value="CDW89153.1"/>
    <property type="molecule type" value="Genomic_DNA"/>
</dbReference>
<evidence type="ECO:0000256" key="8">
    <source>
        <dbReference type="ARBA" id="ARBA00022741"/>
    </source>
</evidence>
<name>A0A078B6G4_STYLE</name>
<keyword evidence="12" id="KW-0030">Aminoacyl-tRNA synthetase</keyword>
<dbReference type="PANTHER" id="PTHR11538:SF40">
    <property type="entry name" value="PHENYLALANINE--TRNA LIGASE ALPHA SUBUNIT"/>
    <property type="match status" value="1"/>
</dbReference>
<dbReference type="OrthoDB" id="238316at2759"/>
<dbReference type="Pfam" id="PF18553">
    <property type="entry name" value="PheRS_DBD3"/>
    <property type="match status" value="1"/>
</dbReference>
<dbReference type="AlphaFoldDB" id="A0A078B6G4"/>
<evidence type="ECO:0000256" key="6">
    <source>
        <dbReference type="ARBA" id="ARBA00022598"/>
    </source>
</evidence>
<evidence type="ECO:0000256" key="2">
    <source>
        <dbReference type="ARBA" id="ARBA00004496"/>
    </source>
</evidence>
<evidence type="ECO:0000313" key="15">
    <source>
        <dbReference type="EMBL" id="CDW89153.1"/>
    </source>
</evidence>
<dbReference type="Gene3D" id="1.10.10.2320">
    <property type="match status" value="1"/>
</dbReference>
<dbReference type="InterPro" id="IPR004529">
    <property type="entry name" value="Phe-tRNA-synth_IIc_asu"/>
</dbReference>
<evidence type="ECO:0000256" key="9">
    <source>
        <dbReference type="ARBA" id="ARBA00022840"/>
    </source>
</evidence>
<keyword evidence="16" id="KW-1185">Reference proteome</keyword>
<comment type="subcellular location">
    <subcellularLocation>
        <location evidence="2">Cytoplasm</location>
    </subcellularLocation>
</comment>
<dbReference type="EC" id="6.1.1.20" evidence="4"/>
<keyword evidence="8" id="KW-0547">Nucleotide-binding</keyword>
<dbReference type="GO" id="GO:0009328">
    <property type="term" value="C:phenylalanine-tRNA ligase complex"/>
    <property type="evidence" value="ECO:0007669"/>
    <property type="project" value="TreeGrafter"/>
</dbReference>
<dbReference type="Gene3D" id="1.10.10.2330">
    <property type="match status" value="1"/>
</dbReference>
<dbReference type="NCBIfam" id="NF003210">
    <property type="entry name" value="PRK04172.1"/>
    <property type="match status" value="1"/>
</dbReference>
<comment type="cofactor">
    <cofactor evidence="1">
        <name>Mg(2+)</name>
        <dbReference type="ChEBI" id="CHEBI:18420"/>
    </cofactor>
</comment>
<evidence type="ECO:0000256" key="12">
    <source>
        <dbReference type="ARBA" id="ARBA00023146"/>
    </source>
</evidence>
<evidence type="ECO:0000256" key="11">
    <source>
        <dbReference type="ARBA" id="ARBA00022917"/>
    </source>
</evidence>
<evidence type="ECO:0000256" key="5">
    <source>
        <dbReference type="ARBA" id="ARBA00022490"/>
    </source>
</evidence>
<keyword evidence="10" id="KW-0460">Magnesium</keyword>
<evidence type="ECO:0000256" key="13">
    <source>
        <dbReference type="ARBA" id="ARBA00030612"/>
    </source>
</evidence>
<accession>A0A078B6G4</accession>
<gene>
    <name evidence="15" type="primary">Contig9561.g487</name>
    <name evidence="15" type="ORF">STYLEM_18284</name>
</gene>
<dbReference type="GO" id="GO:0004826">
    <property type="term" value="F:phenylalanine-tRNA ligase activity"/>
    <property type="evidence" value="ECO:0007669"/>
    <property type="project" value="UniProtKB-EC"/>
</dbReference>
<dbReference type="Proteomes" id="UP000039865">
    <property type="component" value="Unassembled WGS sequence"/>
</dbReference>
<evidence type="ECO:0000256" key="10">
    <source>
        <dbReference type="ARBA" id="ARBA00022842"/>
    </source>
</evidence>
<dbReference type="NCBIfam" id="TIGR00468">
    <property type="entry name" value="pheS"/>
    <property type="match status" value="1"/>
</dbReference>
<sequence length="503" mass="58125">MVENTSDSAVQAHILQHLDKNNTIDDTLQLAQQLNITHIELDKSLKSLSAEEYIALQVIEKKLIELTEEGSQYAEKGTPEFQYASGLELNTPTNKAEYDKQIGAELAKIGFSKAMQRKWVQLVPDNKELVNRLAENLEDTERDQLRKYSEFPDLDHHDKKVIDQMKKRKLVNVVTQKHYKVTKGTNFAPVRVKLETDLTADMLRTGAWKDTKFKSFNFNSTGINPEGGHLHPLLKVRSHFREILLEMGFNEMPTNRYVESSFWNFDTLFQPQSHPARDMHDTFFLKKPVLCKEFPAEYGERVKDIHEKGGFGSLGYQYKWDVNEARKNLLRTHTTAISSQMLYALANQKEFKPMKYFSIDRVFRNETLDATHLAEFHQVEGLIADRNIGLSHLISLLKEFYEKIGIKQLKFKPAYNPYTEPSMEVFGYHPQLKKWVEIGNSGVFRPEMLRPMGLPEDVSVIAWGLSLERPTMIYYGINNIKDLFGHKVSLTSTKNNKICYINP</sequence>
<keyword evidence="9" id="KW-0067">ATP-binding</keyword>
<dbReference type="InterPro" id="IPR002319">
    <property type="entry name" value="Phenylalanyl-tRNA_Synthase"/>
</dbReference>
<dbReference type="GO" id="GO:0000049">
    <property type="term" value="F:tRNA binding"/>
    <property type="evidence" value="ECO:0007669"/>
    <property type="project" value="InterPro"/>
</dbReference>
<dbReference type="CDD" id="cd00496">
    <property type="entry name" value="PheRS_alpha_core"/>
    <property type="match status" value="1"/>
</dbReference>
<feature type="domain" description="Aminoacyl-transfer RNA synthetases class-II family profile" evidence="14">
    <location>
        <begin position="235"/>
        <end position="503"/>
    </location>
</feature>
<keyword evidence="5" id="KW-0963">Cytoplasm</keyword>
<evidence type="ECO:0000256" key="3">
    <source>
        <dbReference type="ARBA" id="ARBA00006703"/>
    </source>
</evidence>
<evidence type="ECO:0000256" key="4">
    <source>
        <dbReference type="ARBA" id="ARBA00012814"/>
    </source>
</evidence>